<evidence type="ECO:0000313" key="2">
    <source>
        <dbReference type="Proteomes" id="UP001523566"/>
    </source>
</evidence>
<sequence>MLKEIIEKIFGKKSRFITTKEELEKEFEEVTFQGKGSFFESDLQNIYLYLIESTTRIKETSYVRGKYKGILFERGDISFPGYEGEVYKIELMDSYEEAYLLSAHLQNTRFIDYKKVPAKPFPQVDIGDEVWKYVGTPLTDINTLIFQKEGKIQAPILKGIQRIRNYVKTPIGAYLKEKTLYLFIPNGEEPILEGTKHIKRIIDALKIES</sequence>
<dbReference type="EMBL" id="JAMZFW010000015">
    <property type="protein sequence ID" value="MCP1102863.1"/>
    <property type="molecule type" value="Genomic_DNA"/>
</dbReference>
<dbReference type="Proteomes" id="UP001523566">
    <property type="component" value="Unassembled WGS sequence"/>
</dbReference>
<protein>
    <submittedName>
        <fullName evidence="1">Uncharacterized protein</fullName>
    </submittedName>
</protein>
<dbReference type="RefSeq" id="WP_262066651.1">
    <property type="nucleotide sequence ID" value="NZ_JAMXOD010000015.1"/>
</dbReference>
<comment type="caution">
    <text evidence="1">The sequence shown here is derived from an EMBL/GenBank/DDBJ whole genome shotgun (WGS) entry which is preliminary data.</text>
</comment>
<proteinExistence type="predicted"/>
<organism evidence="1 2">
    <name type="scientific">Aequitasia blattaphilus</name>
    <dbReference type="NCBI Taxonomy" id="2949332"/>
    <lineage>
        <taxon>Bacteria</taxon>
        <taxon>Bacillati</taxon>
        <taxon>Bacillota</taxon>
        <taxon>Clostridia</taxon>
        <taxon>Lachnospirales</taxon>
        <taxon>Lachnospiraceae</taxon>
        <taxon>Aequitasia</taxon>
    </lineage>
</organism>
<reference evidence="1 2" key="1">
    <citation type="journal article" date="2022" name="Genome Biol. Evol.">
        <title>Host diet, physiology and behaviors set the stage for Lachnospiraceae cladogenesis.</title>
        <authorList>
            <person name="Vera-Ponce De Leon A."/>
            <person name="Schneider M."/>
            <person name="Jahnes B.C."/>
            <person name="Sadowski V."/>
            <person name="Camuy-Velez L.A."/>
            <person name="Duan J."/>
            <person name="Sabree Z.L."/>
        </authorList>
    </citation>
    <scope>NUCLEOTIDE SEQUENCE [LARGE SCALE GENOMIC DNA]</scope>
    <source>
        <strain evidence="1 2">PAL113</strain>
    </source>
</reference>
<name>A0ABT1EAL0_9FIRM</name>
<gene>
    <name evidence="1" type="ORF">NK125_10585</name>
</gene>
<keyword evidence="2" id="KW-1185">Reference proteome</keyword>
<evidence type="ECO:0000313" key="1">
    <source>
        <dbReference type="EMBL" id="MCP1102863.1"/>
    </source>
</evidence>
<accession>A0ABT1EAL0</accession>